<evidence type="ECO:0000256" key="1">
    <source>
        <dbReference type="SAM" id="MobiDB-lite"/>
    </source>
</evidence>
<sequence length="100" mass="11631">MQGIRPPTQHHSHLPHRWPSLEHVHPRNQVANQPRQRDHPAPEKATTILRHNLIANFNTKLYLTSAYLPPIMYYFNCIIENCVKHVLILIFLSAHATSNN</sequence>
<dbReference type="EMBL" id="JAHUTI010092151">
    <property type="protein sequence ID" value="MED6262314.1"/>
    <property type="molecule type" value="Genomic_DNA"/>
</dbReference>
<evidence type="ECO:0000313" key="3">
    <source>
        <dbReference type="Proteomes" id="UP001345963"/>
    </source>
</evidence>
<comment type="caution">
    <text evidence="2">The sequence shown here is derived from an EMBL/GenBank/DDBJ whole genome shotgun (WGS) entry which is preliminary data.</text>
</comment>
<proteinExistence type="predicted"/>
<evidence type="ECO:0000313" key="2">
    <source>
        <dbReference type="EMBL" id="MED6262314.1"/>
    </source>
</evidence>
<dbReference type="Proteomes" id="UP001345963">
    <property type="component" value="Unassembled WGS sequence"/>
</dbReference>
<name>A0ABU7CL99_9TELE</name>
<accession>A0ABU7CL99</accession>
<feature type="region of interest" description="Disordered" evidence="1">
    <location>
        <begin position="1"/>
        <end position="42"/>
    </location>
</feature>
<gene>
    <name evidence="2" type="ORF">ATANTOWER_017613</name>
</gene>
<protein>
    <submittedName>
        <fullName evidence="2">Uncharacterized protein</fullName>
    </submittedName>
</protein>
<reference evidence="2 3" key="1">
    <citation type="submission" date="2021-07" db="EMBL/GenBank/DDBJ databases">
        <authorList>
            <person name="Palmer J.M."/>
        </authorList>
    </citation>
    <scope>NUCLEOTIDE SEQUENCE [LARGE SCALE GENOMIC DNA]</scope>
    <source>
        <strain evidence="2 3">AT_MEX2019</strain>
        <tissue evidence="2">Muscle</tissue>
    </source>
</reference>
<keyword evidence="3" id="KW-1185">Reference proteome</keyword>
<organism evidence="2 3">
    <name type="scientific">Ataeniobius toweri</name>
    <dbReference type="NCBI Taxonomy" id="208326"/>
    <lineage>
        <taxon>Eukaryota</taxon>
        <taxon>Metazoa</taxon>
        <taxon>Chordata</taxon>
        <taxon>Craniata</taxon>
        <taxon>Vertebrata</taxon>
        <taxon>Euteleostomi</taxon>
        <taxon>Actinopterygii</taxon>
        <taxon>Neopterygii</taxon>
        <taxon>Teleostei</taxon>
        <taxon>Neoteleostei</taxon>
        <taxon>Acanthomorphata</taxon>
        <taxon>Ovalentaria</taxon>
        <taxon>Atherinomorphae</taxon>
        <taxon>Cyprinodontiformes</taxon>
        <taxon>Goodeidae</taxon>
        <taxon>Ataeniobius</taxon>
    </lineage>
</organism>